<dbReference type="Pfam" id="PF13629">
    <property type="entry name" value="T2SS-T3SS_pil_N"/>
    <property type="match status" value="1"/>
</dbReference>
<dbReference type="EMBL" id="CACSII010000017">
    <property type="protein sequence ID" value="CAA0113337.1"/>
    <property type="molecule type" value="Genomic_DNA"/>
</dbReference>
<reference evidence="5 6" key="1">
    <citation type="submission" date="2019-11" db="EMBL/GenBank/DDBJ databases">
        <authorList>
            <person name="Holert J."/>
        </authorList>
    </citation>
    <scope>NUCLEOTIDE SEQUENCE [LARGE SCALE GENOMIC DNA]</scope>
    <source>
        <strain evidence="5">BC5_2</strain>
    </source>
</reference>
<dbReference type="Pfam" id="PF00263">
    <property type="entry name" value="Secretin"/>
    <property type="match status" value="1"/>
</dbReference>
<accession>A0A5S9Q7M4</accession>
<gene>
    <name evidence="5" type="primary">epsD</name>
    <name evidence="5" type="ORF">DPBNPPHM_01654</name>
</gene>
<dbReference type="PANTHER" id="PTHR30332:SF17">
    <property type="entry name" value="TYPE IV PILIATION SYSTEM PROTEIN DR_0774-RELATED"/>
    <property type="match status" value="1"/>
</dbReference>
<proteinExistence type="inferred from homology"/>
<dbReference type="Proteomes" id="UP000434580">
    <property type="component" value="Unassembled WGS sequence"/>
</dbReference>
<dbReference type="InterPro" id="IPR050810">
    <property type="entry name" value="Bact_Secretion_Sys_Channel"/>
</dbReference>
<dbReference type="InterPro" id="IPR004846">
    <property type="entry name" value="T2SS/T3SS_dom"/>
</dbReference>
<evidence type="ECO:0000259" key="3">
    <source>
        <dbReference type="Pfam" id="PF00263"/>
    </source>
</evidence>
<feature type="signal peptide" evidence="2">
    <location>
        <begin position="1"/>
        <end position="26"/>
    </location>
</feature>
<evidence type="ECO:0000313" key="6">
    <source>
        <dbReference type="Proteomes" id="UP000434580"/>
    </source>
</evidence>
<dbReference type="GO" id="GO:0015627">
    <property type="term" value="C:type II protein secretion system complex"/>
    <property type="evidence" value="ECO:0007669"/>
    <property type="project" value="TreeGrafter"/>
</dbReference>
<dbReference type="InterPro" id="IPR001775">
    <property type="entry name" value="GspD/PilQ"/>
</dbReference>
<dbReference type="PANTHER" id="PTHR30332">
    <property type="entry name" value="PROBABLE GENERAL SECRETION PATHWAY PROTEIN D"/>
    <property type="match status" value="1"/>
</dbReference>
<feature type="chain" id="PRO_5030138109" evidence="2">
    <location>
        <begin position="27"/>
        <end position="446"/>
    </location>
</feature>
<protein>
    <submittedName>
        <fullName evidence="5">Type II secretion system protein D</fullName>
    </submittedName>
</protein>
<dbReference type="OrthoDB" id="9775455at2"/>
<sequence>MKTMLKFGAQFGVLFLAVLLPAATMAAEKSIHMHVSEGQLLTLDRDAATVMIADPEVANFQLPAPKKLFLFGKAAGTTNVFVLNITGDTIFSGVISVRESEVRLQKILDTAFPGSGVKVTSTENNVVLTGSVYSPRKAADMVGFVESHMTNPESLINQLEVTMPTQVNIRLRFVEMNKRASSRLGVTWGNLVLEESGSNLLRVSVDPFKWIANDPGFDDFGLLKTGAQIDALAVEGLATVLAEPNLTATTGEPASFLAGGEFPMPISNGLNAYTVEYKQFGILLNIVPTILDDGRIHLEVTPEVSMLDYQTQINIGAVVLPSLRTRRVDTTVELASGQSFVLGGLLQSSDATETSKLPFLGDIPVLGALFRSTSFQRDESELVVIATAYLVEPGRESDYQTPLDHYQPATDLERLLFGKMRGDSDAHVPSHPARALRLRGDNGFYY</sequence>
<feature type="domain" description="Pilus formation protein N-terminal" evidence="4">
    <location>
        <begin position="28"/>
        <end position="97"/>
    </location>
</feature>
<evidence type="ECO:0000259" key="4">
    <source>
        <dbReference type="Pfam" id="PF13629"/>
    </source>
</evidence>
<dbReference type="InterPro" id="IPR032789">
    <property type="entry name" value="T2SS-T3SS_pil_N"/>
</dbReference>
<evidence type="ECO:0000256" key="1">
    <source>
        <dbReference type="RuleBase" id="RU004003"/>
    </source>
</evidence>
<feature type="domain" description="Type II/III secretion system secretin-like" evidence="3">
    <location>
        <begin position="231"/>
        <end position="391"/>
    </location>
</feature>
<dbReference type="PRINTS" id="PR00811">
    <property type="entry name" value="BCTERIALGSPD"/>
</dbReference>
<keyword evidence="2" id="KW-0732">Signal</keyword>
<evidence type="ECO:0000313" key="5">
    <source>
        <dbReference type="EMBL" id="CAA0113337.1"/>
    </source>
</evidence>
<name>A0A5S9Q7M4_9GAMM</name>
<organism evidence="5 6">
    <name type="scientific">BD1-7 clade bacterium</name>
    <dbReference type="NCBI Taxonomy" id="2029982"/>
    <lineage>
        <taxon>Bacteria</taxon>
        <taxon>Pseudomonadati</taxon>
        <taxon>Pseudomonadota</taxon>
        <taxon>Gammaproteobacteria</taxon>
        <taxon>Cellvibrionales</taxon>
        <taxon>Spongiibacteraceae</taxon>
        <taxon>BD1-7 clade</taxon>
    </lineage>
</organism>
<dbReference type="AlphaFoldDB" id="A0A5S9Q7M4"/>
<comment type="similarity">
    <text evidence="1">Belongs to the bacterial secretin family.</text>
</comment>
<evidence type="ECO:0000256" key="2">
    <source>
        <dbReference type="SAM" id="SignalP"/>
    </source>
</evidence>
<dbReference type="GO" id="GO:0009306">
    <property type="term" value="P:protein secretion"/>
    <property type="evidence" value="ECO:0007669"/>
    <property type="project" value="InterPro"/>
</dbReference>